<organism evidence="7 8">
    <name type="scientific">Coleophoma cylindrospora</name>
    <dbReference type="NCBI Taxonomy" id="1849047"/>
    <lineage>
        <taxon>Eukaryota</taxon>
        <taxon>Fungi</taxon>
        <taxon>Dikarya</taxon>
        <taxon>Ascomycota</taxon>
        <taxon>Pezizomycotina</taxon>
        <taxon>Leotiomycetes</taxon>
        <taxon>Helotiales</taxon>
        <taxon>Dermateaceae</taxon>
        <taxon>Coleophoma</taxon>
    </lineage>
</organism>
<evidence type="ECO:0000256" key="1">
    <source>
        <dbReference type="ARBA" id="ARBA00005896"/>
    </source>
</evidence>
<evidence type="ECO:0000256" key="2">
    <source>
        <dbReference type="ARBA" id="ARBA00022723"/>
    </source>
</evidence>
<dbReference type="SUPFAM" id="SSF51197">
    <property type="entry name" value="Clavaminate synthase-like"/>
    <property type="match status" value="1"/>
</dbReference>
<evidence type="ECO:0000259" key="6">
    <source>
        <dbReference type="Pfam" id="PF02668"/>
    </source>
</evidence>
<dbReference type="Pfam" id="PF02668">
    <property type="entry name" value="TauD"/>
    <property type="match status" value="1"/>
</dbReference>
<keyword evidence="8" id="KW-1185">Reference proteome</keyword>
<dbReference type="STRING" id="1849047.A0A3D8QL25"/>
<reference evidence="7 8" key="1">
    <citation type="journal article" date="2018" name="IMA Fungus">
        <title>IMA Genome-F 9: Draft genome sequence of Annulohypoxylon stygium, Aspergillus mulundensis, Berkeleyomyces basicola (syn. Thielaviopsis basicola), Ceratocystis smalleyi, two Cercospora beticola strains, Coleophoma cylindrospora, Fusarium fracticaudum, Phialophora cf. hyalina, and Morchella septimelata.</title>
        <authorList>
            <person name="Wingfield B.D."/>
            <person name="Bills G.F."/>
            <person name="Dong Y."/>
            <person name="Huang W."/>
            <person name="Nel W.J."/>
            <person name="Swalarsk-Parry B.S."/>
            <person name="Vaghefi N."/>
            <person name="Wilken P.M."/>
            <person name="An Z."/>
            <person name="de Beer Z.W."/>
            <person name="De Vos L."/>
            <person name="Chen L."/>
            <person name="Duong T.A."/>
            <person name="Gao Y."/>
            <person name="Hammerbacher A."/>
            <person name="Kikkert J.R."/>
            <person name="Li Y."/>
            <person name="Li H."/>
            <person name="Li K."/>
            <person name="Li Q."/>
            <person name="Liu X."/>
            <person name="Ma X."/>
            <person name="Naidoo K."/>
            <person name="Pethybridge S.J."/>
            <person name="Sun J."/>
            <person name="Steenkamp E.T."/>
            <person name="van der Nest M.A."/>
            <person name="van Wyk S."/>
            <person name="Wingfield M.J."/>
            <person name="Xiong C."/>
            <person name="Yue Q."/>
            <person name="Zhang X."/>
        </authorList>
    </citation>
    <scope>NUCLEOTIDE SEQUENCE [LARGE SCALE GENOMIC DNA]</scope>
    <source>
        <strain evidence="7 8">BP6252</strain>
    </source>
</reference>
<dbReference type="AlphaFoldDB" id="A0A3D8QL25"/>
<feature type="domain" description="TauD/TfdA-like" evidence="6">
    <location>
        <begin position="50"/>
        <end position="308"/>
    </location>
</feature>
<dbReference type="PANTHER" id="PTHR43779">
    <property type="entry name" value="DIOXYGENASE RV0097-RELATED"/>
    <property type="match status" value="1"/>
</dbReference>
<sequence length="338" mass="37881">MSTPLITTYENTCPARTATGVLRLRGASEPQSIHDGSLTIEPVLVSPNSAFGAEVSGVDWSRPIPPEMVKQVRLAVPEILPFQDKYAVLIFRKTGLDNARHIAFSQQLGDKLEINPFFFGRENDRVGEPLLFDVAKMQQDSSYHQQRSKYSILLSHGNPSVGGSWTHFADTRRAYADLPQAKKDEIEDLIIEHDLWHSRWLASPAIYSNPLPHELAAKPPAYHRLVQVGPDGRKTLYLAAHAKTVLGRSLEDSQKLIWELIDHCTQPQYVFSMEWLSGGDMVWWDNRQSMHRANVYTDQMTARDVRRSTIIDDGALAFGVSEEEKVAAGWTPPLAAGP</sequence>
<dbReference type="Gene3D" id="3.60.130.10">
    <property type="entry name" value="Clavaminate synthase-like"/>
    <property type="match status" value="1"/>
</dbReference>
<evidence type="ECO:0000313" key="8">
    <source>
        <dbReference type="Proteomes" id="UP000256645"/>
    </source>
</evidence>
<evidence type="ECO:0000256" key="5">
    <source>
        <dbReference type="ARBA" id="ARBA00023004"/>
    </source>
</evidence>
<evidence type="ECO:0000256" key="3">
    <source>
        <dbReference type="ARBA" id="ARBA00022964"/>
    </source>
</evidence>
<keyword evidence="2" id="KW-0479">Metal-binding</keyword>
<accession>A0A3D8QL25</accession>
<gene>
    <name evidence="7" type="ORF">BP6252_11844</name>
</gene>
<keyword evidence="3" id="KW-0223">Dioxygenase</keyword>
<dbReference type="InterPro" id="IPR003819">
    <property type="entry name" value="TauD/TfdA-like"/>
</dbReference>
<dbReference type="GO" id="GO:0046872">
    <property type="term" value="F:metal ion binding"/>
    <property type="evidence" value="ECO:0007669"/>
    <property type="project" value="UniProtKB-KW"/>
</dbReference>
<dbReference type="PANTHER" id="PTHR43779:SF3">
    <property type="entry name" value="(3R)-3-[(CARBOXYMETHYL)AMINO]FATTY ACID OXYGENASE_DECARBOXYLASE"/>
    <property type="match status" value="1"/>
</dbReference>
<name>A0A3D8QL25_9HELO</name>
<evidence type="ECO:0000313" key="7">
    <source>
        <dbReference type="EMBL" id="RDW62411.1"/>
    </source>
</evidence>
<evidence type="ECO:0000256" key="4">
    <source>
        <dbReference type="ARBA" id="ARBA00023002"/>
    </source>
</evidence>
<comment type="caution">
    <text evidence="7">The sequence shown here is derived from an EMBL/GenBank/DDBJ whole genome shotgun (WGS) entry which is preliminary data.</text>
</comment>
<dbReference type="EMBL" id="PDLM01000014">
    <property type="protein sequence ID" value="RDW62411.1"/>
    <property type="molecule type" value="Genomic_DNA"/>
</dbReference>
<protein>
    <recommendedName>
        <fullName evidence="6">TauD/TfdA-like domain-containing protein</fullName>
    </recommendedName>
</protein>
<dbReference type="GO" id="GO:0051213">
    <property type="term" value="F:dioxygenase activity"/>
    <property type="evidence" value="ECO:0007669"/>
    <property type="project" value="UniProtKB-KW"/>
</dbReference>
<dbReference type="Proteomes" id="UP000256645">
    <property type="component" value="Unassembled WGS sequence"/>
</dbReference>
<dbReference type="OrthoDB" id="5818554at2759"/>
<proteinExistence type="inferred from homology"/>
<dbReference type="InterPro" id="IPR051178">
    <property type="entry name" value="TfdA_dioxygenase"/>
</dbReference>
<comment type="similarity">
    <text evidence="1">Belongs to the TfdA dioxygenase family.</text>
</comment>
<keyword evidence="5" id="KW-0408">Iron</keyword>
<dbReference type="InterPro" id="IPR042098">
    <property type="entry name" value="TauD-like_sf"/>
</dbReference>
<keyword evidence="4" id="KW-0560">Oxidoreductase</keyword>